<sequence>MRHSKFWTLMEEEFGKHYAHVLADQLVITPFQLTAREALGAGISTREVWEALCHQQDVPQERRLGRDIPPKP</sequence>
<dbReference type="OrthoDB" id="3215033at2"/>
<keyword evidence="2" id="KW-1185">Reference proteome</keyword>
<reference evidence="1 2" key="1">
    <citation type="submission" date="2019-05" db="EMBL/GenBank/DDBJ databases">
        <title>Nesterenkonia sp. GY239, isolated from the Southern Atlantic Ocean.</title>
        <authorList>
            <person name="Zhang G."/>
        </authorList>
    </citation>
    <scope>NUCLEOTIDE SEQUENCE [LARGE SCALE GENOMIC DNA]</scope>
    <source>
        <strain evidence="1 2">GY239</strain>
    </source>
</reference>
<dbReference type="EMBL" id="VAWA01000008">
    <property type="protein sequence ID" value="TLP75526.1"/>
    <property type="molecule type" value="Genomic_DNA"/>
</dbReference>
<dbReference type="InterPro" id="IPR021408">
    <property type="entry name" value="DUF3046"/>
</dbReference>
<dbReference type="AlphaFoldDB" id="A0A5R9ACH4"/>
<dbReference type="RefSeq" id="WP_138170269.1">
    <property type="nucleotide sequence ID" value="NZ_VAWA01000008.1"/>
</dbReference>
<evidence type="ECO:0000313" key="1">
    <source>
        <dbReference type="EMBL" id="TLP75526.1"/>
    </source>
</evidence>
<proteinExistence type="predicted"/>
<name>A0A5R9ACH4_9MICC</name>
<gene>
    <name evidence="1" type="ORF">FEF27_07675</name>
</gene>
<accession>A0A5R9ACH4</accession>
<evidence type="ECO:0000313" key="2">
    <source>
        <dbReference type="Proteomes" id="UP000306544"/>
    </source>
</evidence>
<protein>
    <submittedName>
        <fullName evidence="1">DUF3046 domain-containing protein</fullName>
    </submittedName>
</protein>
<organism evidence="1 2">
    <name type="scientific">Nesterenkonia sphaerica</name>
    <dbReference type="NCBI Taxonomy" id="1804988"/>
    <lineage>
        <taxon>Bacteria</taxon>
        <taxon>Bacillati</taxon>
        <taxon>Actinomycetota</taxon>
        <taxon>Actinomycetes</taxon>
        <taxon>Micrococcales</taxon>
        <taxon>Micrococcaceae</taxon>
        <taxon>Nesterenkonia</taxon>
    </lineage>
</organism>
<dbReference type="Proteomes" id="UP000306544">
    <property type="component" value="Unassembled WGS sequence"/>
</dbReference>
<comment type="caution">
    <text evidence="1">The sequence shown here is derived from an EMBL/GenBank/DDBJ whole genome shotgun (WGS) entry which is preliminary data.</text>
</comment>
<dbReference type="Pfam" id="PF11248">
    <property type="entry name" value="DUF3046"/>
    <property type="match status" value="1"/>
</dbReference>